<evidence type="ECO:0000313" key="4">
    <source>
        <dbReference type="EMBL" id="CAL4789066.1"/>
    </source>
</evidence>
<comment type="caution">
    <text evidence="3">The sequence shown here is derived from an EMBL/GenBank/DDBJ whole genome shotgun (WGS) entry which is preliminary data.</text>
</comment>
<feature type="domain" description="Mei2-like C-terminal RNA recognition motif" evidence="2">
    <location>
        <begin position="113"/>
        <end position="207"/>
    </location>
</feature>
<protein>
    <submittedName>
        <fullName evidence="4">Protein MEI2-like 4</fullName>
    </submittedName>
</protein>
<dbReference type="EMBL" id="CAMXCT010002998">
    <property type="protein sequence ID" value="CAI4001754.1"/>
    <property type="molecule type" value="Genomic_DNA"/>
</dbReference>
<dbReference type="CDD" id="cd12277">
    <property type="entry name" value="RRM3_MEI2_EAR1_like"/>
    <property type="match status" value="1"/>
</dbReference>
<dbReference type="InterPro" id="IPR007201">
    <property type="entry name" value="Mei2-like_Rrm_C"/>
</dbReference>
<dbReference type="AlphaFoldDB" id="A0A9P1D1P4"/>
<organism evidence="3">
    <name type="scientific">Cladocopium goreaui</name>
    <dbReference type="NCBI Taxonomy" id="2562237"/>
    <lineage>
        <taxon>Eukaryota</taxon>
        <taxon>Sar</taxon>
        <taxon>Alveolata</taxon>
        <taxon>Dinophyceae</taxon>
        <taxon>Suessiales</taxon>
        <taxon>Symbiodiniaceae</taxon>
        <taxon>Cladocopium</taxon>
    </lineage>
</organism>
<keyword evidence="5" id="KW-1185">Reference proteome</keyword>
<evidence type="ECO:0000256" key="1">
    <source>
        <dbReference type="SAM" id="MobiDB-lite"/>
    </source>
</evidence>
<dbReference type="EMBL" id="CAMXCT030002998">
    <property type="protein sequence ID" value="CAL4789066.1"/>
    <property type="molecule type" value="Genomic_DNA"/>
</dbReference>
<dbReference type="SUPFAM" id="SSF54928">
    <property type="entry name" value="RNA-binding domain, RBD"/>
    <property type="match status" value="1"/>
</dbReference>
<reference evidence="4 5" key="2">
    <citation type="submission" date="2024-05" db="EMBL/GenBank/DDBJ databases">
        <authorList>
            <person name="Chen Y."/>
            <person name="Shah S."/>
            <person name="Dougan E. K."/>
            <person name="Thang M."/>
            <person name="Chan C."/>
        </authorList>
    </citation>
    <scope>NUCLEOTIDE SEQUENCE [LARGE SCALE GENOMIC DNA]</scope>
</reference>
<dbReference type="InterPro" id="IPR035979">
    <property type="entry name" value="RBD_domain_sf"/>
</dbReference>
<gene>
    <name evidence="3" type="ORF">C1SCF055_LOCUS27771</name>
</gene>
<dbReference type="Pfam" id="PF04059">
    <property type="entry name" value="RRM_2"/>
    <property type="match status" value="1"/>
</dbReference>
<reference evidence="3" key="1">
    <citation type="submission" date="2022-10" db="EMBL/GenBank/DDBJ databases">
        <authorList>
            <person name="Chen Y."/>
            <person name="Dougan E. K."/>
            <person name="Chan C."/>
            <person name="Rhodes N."/>
            <person name="Thang M."/>
        </authorList>
    </citation>
    <scope>NUCLEOTIDE SEQUENCE</scope>
</reference>
<dbReference type="EMBL" id="CAMXCT020002998">
    <property type="protein sequence ID" value="CAL1155129.1"/>
    <property type="molecule type" value="Genomic_DNA"/>
</dbReference>
<accession>A0A9P1D1P4</accession>
<sequence>MTSSEVWQVVKGDSDKETTPGSSPRTGRMQEDSEDEFICHVVVKSTFIEVTNGSSMMQRFKKFRKSKTDSALQDFTEEEIVLSDLKLEKQEVPKDEPLPKPAERPAARTGCPKTTVMMRNIPNNYTRKMFLELLNKHGLQSCYDFIYLPYDFQRDSNLGYAFVNLREDAVEMFWRTFDGFSQWSLPSSKVCKVTWSGPHQGFEAHVERYRNSPVMHRSVPEEYKPLIFSEGTSIPFPPPTRRLKAPTTR</sequence>
<evidence type="ECO:0000313" key="5">
    <source>
        <dbReference type="Proteomes" id="UP001152797"/>
    </source>
</evidence>
<proteinExistence type="predicted"/>
<name>A0A9P1D1P4_9DINO</name>
<dbReference type="Proteomes" id="UP001152797">
    <property type="component" value="Unassembled WGS sequence"/>
</dbReference>
<evidence type="ECO:0000259" key="2">
    <source>
        <dbReference type="Pfam" id="PF04059"/>
    </source>
</evidence>
<feature type="region of interest" description="Disordered" evidence="1">
    <location>
        <begin position="1"/>
        <end position="33"/>
    </location>
</feature>
<dbReference type="GO" id="GO:0003676">
    <property type="term" value="F:nucleic acid binding"/>
    <property type="evidence" value="ECO:0007669"/>
    <property type="project" value="InterPro"/>
</dbReference>
<evidence type="ECO:0000313" key="3">
    <source>
        <dbReference type="EMBL" id="CAI4001754.1"/>
    </source>
</evidence>
<dbReference type="OrthoDB" id="417481at2759"/>